<dbReference type="Proteomes" id="UP001370490">
    <property type="component" value="Unassembled WGS sequence"/>
</dbReference>
<keyword evidence="2" id="KW-0863">Zinc-finger</keyword>
<evidence type="ECO:0000256" key="2">
    <source>
        <dbReference type="ARBA" id="ARBA00022771"/>
    </source>
</evidence>
<evidence type="ECO:0000313" key="5">
    <source>
        <dbReference type="EMBL" id="KAK6927192.1"/>
    </source>
</evidence>
<feature type="domain" description="CW-type" evidence="4">
    <location>
        <begin position="203"/>
        <end position="252"/>
    </location>
</feature>
<dbReference type="AlphaFoldDB" id="A0AAN8VGU9"/>
<keyword evidence="6" id="KW-1185">Reference proteome</keyword>
<dbReference type="EMBL" id="JBAMMX010000015">
    <property type="protein sequence ID" value="KAK6927192.1"/>
    <property type="molecule type" value="Genomic_DNA"/>
</dbReference>
<reference evidence="5 6" key="1">
    <citation type="submission" date="2023-12" db="EMBL/GenBank/DDBJ databases">
        <title>A high-quality genome assembly for Dillenia turbinata (Dilleniales).</title>
        <authorList>
            <person name="Chanderbali A."/>
        </authorList>
    </citation>
    <scope>NUCLEOTIDE SEQUENCE [LARGE SCALE GENOMIC DNA]</scope>
    <source>
        <strain evidence="5">LSX21</strain>
        <tissue evidence="5">Leaf</tissue>
    </source>
</reference>
<proteinExistence type="predicted"/>
<dbReference type="PANTHER" id="PTHR46245:SF3">
    <property type="entry name" value="B3 DOMAIN-CONTAINING TRANSCRIPTION REPRESSOR VAL1"/>
    <property type="match status" value="1"/>
</dbReference>
<dbReference type="PROSITE" id="PS51050">
    <property type="entry name" value="ZF_CW"/>
    <property type="match status" value="1"/>
</dbReference>
<evidence type="ECO:0000313" key="6">
    <source>
        <dbReference type="Proteomes" id="UP001370490"/>
    </source>
</evidence>
<evidence type="ECO:0000256" key="1">
    <source>
        <dbReference type="ARBA" id="ARBA00022723"/>
    </source>
</evidence>
<dbReference type="Pfam" id="PF07496">
    <property type="entry name" value="zf-CW"/>
    <property type="match status" value="1"/>
</dbReference>
<keyword evidence="1" id="KW-0479">Metal-binding</keyword>
<dbReference type="GO" id="GO:0008270">
    <property type="term" value="F:zinc ion binding"/>
    <property type="evidence" value="ECO:0007669"/>
    <property type="project" value="UniProtKB-KW"/>
</dbReference>
<comment type="caution">
    <text evidence="5">The sequence shown here is derived from an EMBL/GenBank/DDBJ whole genome shotgun (WGS) entry which is preliminary data.</text>
</comment>
<protein>
    <submittedName>
        <fullName evidence="5">Zinc finger, CW-type</fullName>
    </submittedName>
</protein>
<dbReference type="Gene3D" id="3.30.40.100">
    <property type="match status" value="1"/>
</dbReference>
<sequence length="483" mass="54057">MASSLLIPVLLCKSSVTFSRIDPEGKLVIGFRRTSSIEKLQDPQKSALTSTPPYDSNHRATLSTCVNENLLVTGVESGVHSSKRSSKAIEQSSNVEHSNLTDGDVDWCTRENLRGKGKEHLLPQKTQNVEKKRTRNIGPKSKRLLIHDEDARELRLTWEEAQDLLRPSPTCKPSIVMIEDYEFEEYDEPPVLGKRTIFTRQPSGVQDQWAQCDSCAKWRRLPAHILLPPSWNCEDNIWDSSRDVLLSNLVYQIGTNGSLHTLDFKKLRTRKSLEQAQECEPSGLDALANAAVLGDNLNCLAETSVGATTKHPRHRPGCTCIVCIQPPSGKGKHNSTCMCTVCMMVKRRFKTLQLRKSKHQSEHTDGTSERQHMVNPNDQLQMESSSSDVLFHTGHVEHERSKCDIQMDITGSSKMQLDLNSHPNREEDLQVATTVSMTGLVQAASLPLDVYLKHNGFARMIDEQEHSLGGVCKGENENEDDKG</sequence>
<evidence type="ECO:0000259" key="4">
    <source>
        <dbReference type="PROSITE" id="PS51050"/>
    </source>
</evidence>
<gene>
    <name evidence="5" type="ORF">RJ641_008911</name>
</gene>
<dbReference type="InterPro" id="IPR011124">
    <property type="entry name" value="Znf_CW"/>
</dbReference>
<name>A0AAN8VGU9_9MAGN</name>
<keyword evidence="3" id="KW-0862">Zinc</keyword>
<dbReference type="PANTHER" id="PTHR46245">
    <property type="entry name" value="B3 DOMAIN-CONTAINING PROTEIN OS07G0563300"/>
    <property type="match status" value="1"/>
</dbReference>
<accession>A0AAN8VGU9</accession>
<evidence type="ECO:0000256" key="3">
    <source>
        <dbReference type="ARBA" id="ARBA00022833"/>
    </source>
</evidence>
<organism evidence="5 6">
    <name type="scientific">Dillenia turbinata</name>
    <dbReference type="NCBI Taxonomy" id="194707"/>
    <lineage>
        <taxon>Eukaryota</taxon>
        <taxon>Viridiplantae</taxon>
        <taxon>Streptophyta</taxon>
        <taxon>Embryophyta</taxon>
        <taxon>Tracheophyta</taxon>
        <taxon>Spermatophyta</taxon>
        <taxon>Magnoliopsida</taxon>
        <taxon>eudicotyledons</taxon>
        <taxon>Gunneridae</taxon>
        <taxon>Pentapetalae</taxon>
        <taxon>Dilleniales</taxon>
        <taxon>Dilleniaceae</taxon>
        <taxon>Dillenia</taxon>
    </lineage>
</organism>